<dbReference type="RefSeq" id="WP_328858592.1">
    <property type="nucleotide sequence ID" value="NZ_CP108021.1"/>
</dbReference>
<dbReference type="PANTHER" id="PTHR12526">
    <property type="entry name" value="GLYCOSYLTRANSFERASE"/>
    <property type="match status" value="1"/>
</dbReference>
<dbReference type="CDD" id="cd03801">
    <property type="entry name" value="GT4_PimA-like"/>
    <property type="match status" value="1"/>
</dbReference>
<evidence type="ECO:0000313" key="5">
    <source>
        <dbReference type="EMBL" id="WUM21567.1"/>
    </source>
</evidence>
<evidence type="ECO:0000259" key="3">
    <source>
        <dbReference type="Pfam" id="PF00534"/>
    </source>
</evidence>
<dbReference type="KEGG" id="whr:OG579_07245"/>
<proteinExistence type="predicted"/>
<evidence type="ECO:0000256" key="2">
    <source>
        <dbReference type="ARBA" id="ARBA00022679"/>
    </source>
</evidence>
<dbReference type="EMBL" id="CP108021">
    <property type="protein sequence ID" value="WUM21567.1"/>
    <property type="molecule type" value="Genomic_DNA"/>
</dbReference>
<dbReference type="PANTHER" id="PTHR12526:SF510">
    <property type="entry name" value="D-INOSITOL 3-PHOSPHATE GLYCOSYLTRANSFERASE"/>
    <property type="match status" value="1"/>
</dbReference>
<dbReference type="InterPro" id="IPR028098">
    <property type="entry name" value="Glyco_trans_4-like_N"/>
</dbReference>
<reference evidence="5 6" key="1">
    <citation type="submission" date="2022-10" db="EMBL/GenBank/DDBJ databases">
        <title>The complete genomes of actinobacterial strains from the NBC collection.</title>
        <authorList>
            <person name="Joergensen T.S."/>
            <person name="Alvarez Arevalo M."/>
            <person name="Sterndorff E.B."/>
            <person name="Faurdal D."/>
            <person name="Vuksanovic O."/>
            <person name="Mourched A.-S."/>
            <person name="Charusanti P."/>
            <person name="Shaw S."/>
            <person name="Blin K."/>
            <person name="Weber T."/>
        </authorList>
    </citation>
    <scope>NUCLEOTIDE SEQUENCE [LARGE SCALE GENOMIC DNA]</scope>
    <source>
        <strain evidence="5 6">NBC_00319</strain>
    </source>
</reference>
<keyword evidence="6" id="KW-1185">Reference proteome</keyword>
<keyword evidence="2" id="KW-0808">Transferase</keyword>
<protein>
    <submittedName>
        <fullName evidence="5">Glycosyltransferase family 4 protein</fullName>
    </submittedName>
</protein>
<dbReference type="Gene3D" id="3.40.50.2000">
    <property type="entry name" value="Glycogen Phosphorylase B"/>
    <property type="match status" value="2"/>
</dbReference>
<keyword evidence="1" id="KW-0328">Glycosyltransferase</keyword>
<accession>A0AAU4K6E9</accession>
<dbReference type="Pfam" id="PF13439">
    <property type="entry name" value="Glyco_transf_4"/>
    <property type="match status" value="1"/>
</dbReference>
<evidence type="ECO:0000313" key="6">
    <source>
        <dbReference type="Proteomes" id="UP001432128"/>
    </source>
</evidence>
<feature type="domain" description="Glycosyl transferase family 1" evidence="3">
    <location>
        <begin position="191"/>
        <end position="346"/>
    </location>
</feature>
<evidence type="ECO:0000256" key="1">
    <source>
        <dbReference type="ARBA" id="ARBA00022676"/>
    </source>
</evidence>
<organism evidence="5 6">
    <name type="scientific">Williamsia herbipolensis</name>
    <dbReference type="NCBI Taxonomy" id="1603258"/>
    <lineage>
        <taxon>Bacteria</taxon>
        <taxon>Bacillati</taxon>
        <taxon>Actinomycetota</taxon>
        <taxon>Actinomycetes</taxon>
        <taxon>Mycobacteriales</taxon>
        <taxon>Nocardiaceae</taxon>
        <taxon>Williamsia</taxon>
    </lineage>
</organism>
<feature type="domain" description="Glycosyltransferase subfamily 4-like N-terminal" evidence="4">
    <location>
        <begin position="22"/>
        <end position="179"/>
    </location>
</feature>
<evidence type="ECO:0000259" key="4">
    <source>
        <dbReference type="Pfam" id="PF13439"/>
    </source>
</evidence>
<dbReference type="SUPFAM" id="SSF53756">
    <property type="entry name" value="UDP-Glycosyltransferase/glycogen phosphorylase"/>
    <property type="match status" value="1"/>
</dbReference>
<dbReference type="Pfam" id="PF00534">
    <property type="entry name" value="Glycos_transf_1"/>
    <property type="match status" value="1"/>
</dbReference>
<dbReference type="Proteomes" id="UP001432128">
    <property type="component" value="Chromosome"/>
</dbReference>
<dbReference type="InterPro" id="IPR001296">
    <property type="entry name" value="Glyco_trans_1"/>
</dbReference>
<dbReference type="GO" id="GO:0016757">
    <property type="term" value="F:glycosyltransferase activity"/>
    <property type="evidence" value="ECO:0007669"/>
    <property type="project" value="UniProtKB-KW"/>
</dbReference>
<gene>
    <name evidence="5" type="ORF">OG579_07245</name>
</gene>
<sequence length="367" mass="38354">MTESTTKPSVGRVVFVAHSGQVSGAEKVMLDLARQALRDGHDVTVACPAGPLVDRLPPTVEHLAIDHLGLTGESGAARIAGGARLVARWFRTGRRLRAAAAEPGVAVVVNSLNALPAARLAAGPRGVSWLVHDTVITGRQRAVIRLARPGIRRAVAVSDATAQPLRALGVPVVVRHNGVAWPVDALPQVLHTPPVVGMLALLTPWKGHRVLLDAVAELPGVRVEFAGGHFPGDVDHVAALRARAAEPDLDGRVEFLGHRDLCEALTRFDIVVSASVEPEAGPLSVLEAMAYGRPVIGTDHGGTTEFLADDAGVLVPPGDPVAMARAISRVLSDPTLRADVVAGARRRVAQHHDLSVTVPAMLGALIG</sequence>
<name>A0AAU4K6E9_9NOCA</name>
<dbReference type="AlphaFoldDB" id="A0AAU4K6E9"/>